<keyword evidence="1 2" id="KW-0808">Transferase</keyword>
<name>A0A076PS72_COMTE</name>
<dbReference type="EMBL" id="CP006704">
    <property type="protein sequence ID" value="AIJ46222.1"/>
    <property type="molecule type" value="Genomic_DNA"/>
</dbReference>
<reference evidence="2 3" key="1">
    <citation type="journal article" date="2014" name="Genome Announc.">
        <title>Complete Genome Sequence of Polychlorinated Biphenyl Degrader Comamonas testosteroni TK102 (NBRC 109938).</title>
        <authorList>
            <person name="Fukuda K."/>
            <person name="Hosoyama A."/>
            <person name="Tsuchikane K."/>
            <person name="Ohji S."/>
            <person name="Yamazoe A."/>
            <person name="Fujita N."/>
            <person name="Shintani M."/>
            <person name="Kimbara K."/>
        </authorList>
    </citation>
    <scope>NUCLEOTIDE SEQUENCE [LARGE SCALE GENOMIC DNA]</scope>
    <source>
        <strain evidence="2">TK102</strain>
    </source>
</reference>
<dbReference type="HOGENOM" id="CLU_033975_0_0_4"/>
<dbReference type="RefSeq" id="WP_051962160.1">
    <property type="nucleotide sequence ID" value="NZ_CP006704.1"/>
</dbReference>
<dbReference type="KEGG" id="ctes:O987_10490"/>
<dbReference type="InterPro" id="IPR044855">
    <property type="entry name" value="CoA-Trfase_III_dom3_sf"/>
</dbReference>
<dbReference type="AlphaFoldDB" id="A0A076PS72"/>
<dbReference type="Proteomes" id="UP000028782">
    <property type="component" value="Chromosome"/>
</dbReference>
<gene>
    <name evidence="2" type="ORF">O987_10490</name>
</gene>
<dbReference type="InterPro" id="IPR023606">
    <property type="entry name" value="CoA-Trfase_III_dom_1_sf"/>
</dbReference>
<dbReference type="PANTHER" id="PTHR48228">
    <property type="entry name" value="SUCCINYL-COA--D-CITRAMALATE COA-TRANSFERASE"/>
    <property type="match status" value="1"/>
</dbReference>
<dbReference type="SUPFAM" id="SSF89796">
    <property type="entry name" value="CoA-transferase family III (CaiB/BaiF)"/>
    <property type="match status" value="1"/>
</dbReference>
<dbReference type="Gene3D" id="3.40.50.10540">
    <property type="entry name" value="Crotonobetainyl-coa:carnitine coa-transferase, domain 1"/>
    <property type="match status" value="1"/>
</dbReference>
<proteinExistence type="predicted"/>
<evidence type="ECO:0000313" key="2">
    <source>
        <dbReference type="EMBL" id="AIJ46222.1"/>
    </source>
</evidence>
<dbReference type="GO" id="GO:0016740">
    <property type="term" value="F:transferase activity"/>
    <property type="evidence" value="ECO:0007669"/>
    <property type="project" value="UniProtKB-KW"/>
</dbReference>
<dbReference type="Gene3D" id="3.30.1540.10">
    <property type="entry name" value="formyl-coa transferase, domain 3"/>
    <property type="match status" value="1"/>
</dbReference>
<evidence type="ECO:0000256" key="1">
    <source>
        <dbReference type="ARBA" id="ARBA00022679"/>
    </source>
</evidence>
<dbReference type="InterPro" id="IPR003673">
    <property type="entry name" value="CoA-Trfase_fam_III"/>
</dbReference>
<dbReference type="PANTHER" id="PTHR48228:SF6">
    <property type="entry name" value="L-CARNITINE COA-TRANSFERASE"/>
    <property type="match status" value="1"/>
</dbReference>
<sequence>MTTMNIQDPATQTVTPRALEGVKVVEMGQLIAGPFCGKTLGEFGADVIKIEAPGAGDPLRNWRLIKEGTSVWWQVQSRNKRSVALDLRQQEAQAVARQLIAEADVLVENFRPGTLEGWGMSPEELHAINPGLVILRISGYGQTGPYRDLPGFGVIGEAMGGLRHLTAEPGRVPVRVGVSIGDTLAALHGVIGVMMALYHRKVNGGPGQVIDVALHEAVFNIMESLIPEYSAFGAVREAAGSALPGIAPSNAYPCQDGWVLVAGNGDSIFKRLMTAIGRQDLADAPDLADNAGRVQRVAEIDAAIGTWTQARSVQTVMDELGAARVPAGKVYTAKDIAEDPHYRAREMILTQRTRDGFELQVPGVVPKLSLTPGTVRSSAPHVGDDTDAVLAEIGLSAEQVAQLREKGIIQ</sequence>
<organism evidence="2 3">
    <name type="scientific">Comamonas testosteroni TK102</name>
    <dbReference type="NCBI Taxonomy" id="1392005"/>
    <lineage>
        <taxon>Bacteria</taxon>
        <taxon>Pseudomonadati</taxon>
        <taxon>Pseudomonadota</taxon>
        <taxon>Betaproteobacteria</taxon>
        <taxon>Burkholderiales</taxon>
        <taxon>Comamonadaceae</taxon>
        <taxon>Comamonas</taxon>
    </lineage>
</organism>
<accession>A0A076PS72</accession>
<dbReference type="Pfam" id="PF02515">
    <property type="entry name" value="CoA_transf_3"/>
    <property type="match status" value="1"/>
</dbReference>
<dbReference type="InterPro" id="IPR050509">
    <property type="entry name" value="CoA-transferase_III"/>
</dbReference>
<evidence type="ECO:0000313" key="3">
    <source>
        <dbReference type="Proteomes" id="UP000028782"/>
    </source>
</evidence>
<protein>
    <submittedName>
        <fullName evidence="2">CoA transferase</fullName>
    </submittedName>
</protein>